<keyword evidence="1" id="KW-0732">Signal</keyword>
<dbReference type="InterPro" id="IPR037682">
    <property type="entry name" value="TonB_C"/>
</dbReference>
<dbReference type="Gene3D" id="1.25.40.10">
    <property type="entry name" value="Tetratricopeptide repeat domain"/>
    <property type="match status" value="1"/>
</dbReference>
<comment type="caution">
    <text evidence="3">The sequence shown here is derived from an EMBL/GenBank/DDBJ whole genome shotgun (WGS) entry which is preliminary data.</text>
</comment>
<dbReference type="RefSeq" id="WP_107932443.1">
    <property type="nucleotide sequence ID" value="NZ_PZZN01000002.1"/>
</dbReference>
<evidence type="ECO:0000256" key="1">
    <source>
        <dbReference type="SAM" id="SignalP"/>
    </source>
</evidence>
<accession>A0A2T4YRH3</accession>
<dbReference type="AlphaFoldDB" id="A0A2T4YRH3"/>
<dbReference type="GO" id="GO:0055085">
    <property type="term" value="P:transmembrane transport"/>
    <property type="evidence" value="ECO:0007669"/>
    <property type="project" value="InterPro"/>
</dbReference>
<dbReference type="SUPFAM" id="SSF74653">
    <property type="entry name" value="TolA/TonB C-terminal domain"/>
    <property type="match status" value="1"/>
</dbReference>
<feature type="signal peptide" evidence="1">
    <location>
        <begin position="1"/>
        <end position="19"/>
    </location>
</feature>
<dbReference type="SUPFAM" id="SSF48452">
    <property type="entry name" value="TPR-like"/>
    <property type="match status" value="1"/>
</dbReference>
<name>A0A2T4YRH3_9SPHN</name>
<evidence type="ECO:0000313" key="4">
    <source>
        <dbReference type="Proteomes" id="UP000240996"/>
    </source>
</evidence>
<dbReference type="Proteomes" id="UP000240996">
    <property type="component" value="Unassembled WGS sequence"/>
</dbReference>
<dbReference type="EMBL" id="PZZN01000002">
    <property type="protein sequence ID" value="PTM46113.1"/>
    <property type="molecule type" value="Genomic_DNA"/>
</dbReference>
<sequence length="655" mass="68688">MRIDRAGLMGAGIVMAAIAAQVAAQGPATTVQQDFEAAAALDAKGDSTAALAAWTTLEARTKPGSRSRGIALIRKSAALFKLDRSDDAVTAARDGLALLPASDATLAEDRWRAYFDLGLIAQNALDYAGASVSFASAAAAADGASLKVAALLSLADTTTFTDPAAADAALAKVDALVRTAPADADVKALIARRRAILALNRGQYEQARTQAVEAVKFYGGMTSQTDSRDVSARSDAAIASLLAGKSEEARRYMAMTGAGRLSKGEFDPAVQMEVPACGGEADLRPADMAVVEFTIDNDGVVRGVSPIYAAGGGAVALEFARAVRDWSWTPEQTKSFPAFFRYNIRVEMRCSTAFERPSITKFLDADMAAWLESKGFALPVRERGADAAAIVGQRAALAAAEGKSGPTSLATLPPLYQLVGNAVVGREEAHELAQRAFAIAQANGAPPIALLPLDIRVRETESADSWKQGAYARAITPLLSKPGYAQNPQARSALQLLIADSTKSRSRRVAPLQAVADDKGLAANDPMRVGALIRLASLQQQAGDPVAARATFDRSGLAASQCAILDAPPRFLSAGGTFPDEARIWGFEGWTRTQFDVGADGKVLNERAVLSYPPFVFTKAGTQTVAGARYTKTFRPDGGVGCGGLSQNVRFKMPG</sequence>
<dbReference type="Gene3D" id="3.30.2420.10">
    <property type="entry name" value="TonB"/>
    <property type="match status" value="1"/>
</dbReference>
<reference evidence="3 4" key="1">
    <citation type="submission" date="2018-04" db="EMBL/GenBank/DDBJ databases">
        <title>Genomic Encyclopedia of Type Strains, Phase III (KMG-III): the genomes of soil and plant-associated and newly described type strains.</title>
        <authorList>
            <person name="Whitman W."/>
        </authorList>
    </citation>
    <scope>NUCLEOTIDE SEQUENCE [LARGE SCALE GENOMIC DNA]</scope>
    <source>
        <strain evidence="3 4">NW12</strain>
    </source>
</reference>
<evidence type="ECO:0000313" key="3">
    <source>
        <dbReference type="EMBL" id="PTM46113.1"/>
    </source>
</evidence>
<gene>
    <name evidence="3" type="ORF">C8J24_2353</name>
</gene>
<feature type="domain" description="TonB C-terminal" evidence="2">
    <location>
        <begin position="563"/>
        <end position="655"/>
    </location>
</feature>
<dbReference type="PROSITE" id="PS52015">
    <property type="entry name" value="TONB_CTD"/>
    <property type="match status" value="1"/>
</dbReference>
<feature type="chain" id="PRO_5015474923" description="TonB C-terminal domain-containing protein" evidence="1">
    <location>
        <begin position="20"/>
        <end position="655"/>
    </location>
</feature>
<organism evidence="3 4">
    <name type="scientific">Sphingomonas aerolata</name>
    <dbReference type="NCBI Taxonomy" id="185951"/>
    <lineage>
        <taxon>Bacteria</taxon>
        <taxon>Pseudomonadati</taxon>
        <taxon>Pseudomonadota</taxon>
        <taxon>Alphaproteobacteria</taxon>
        <taxon>Sphingomonadales</taxon>
        <taxon>Sphingomonadaceae</taxon>
        <taxon>Sphingomonas</taxon>
    </lineage>
</organism>
<keyword evidence="4" id="KW-1185">Reference proteome</keyword>
<evidence type="ECO:0000259" key="2">
    <source>
        <dbReference type="PROSITE" id="PS52015"/>
    </source>
</evidence>
<dbReference type="InterPro" id="IPR011990">
    <property type="entry name" value="TPR-like_helical_dom_sf"/>
</dbReference>
<proteinExistence type="predicted"/>
<protein>
    <recommendedName>
        <fullName evidence="2">TonB C-terminal domain-containing protein</fullName>
    </recommendedName>
</protein>